<sequence>MSSNDSNETGNRIRRLQELQKEASIVRKIVLSVVLVLGILLLGGGIGGFFYLQSAMEPIDPTSEKTVNVTIPIGSSTRAIANILEENDIIKDARVFRYYIKFRNETGFQAGDYEFSPSMTIDEILAKLKTGKVMKDAVFKVTIPEGRHMEEIASILSKKTDYSEEEIMNKLNDQAYIQNLIELYPSVLSDELLDQTIRYPLEGYLFPATYEFYEETPSLEKIIEKMISKTESVLAPYQNTISEGAYSVHEILTMASLIEEEATELADRETISSVFYNRLELGMPLQTDPTVLYSLGKHSVQITYEDLEVKSAYNTYQNNGLTPGPIASPGETSIQAALSPSETDYLYFYARPNGEVLFTRTLDEHNNVKNQYKHEWDQYKEQD</sequence>
<dbReference type="NCBIfam" id="TIGR00247">
    <property type="entry name" value="endolytic transglycosylase MltG"/>
    <property type="match status" value="1"/>
</dbReference>
<keyword evidence="5 7" id="KW-0456">Lyase</keyword>
<dbReference type="AlphaFoldDB" id="A0A1E5LBZ7"/>
<dbReference type="GO" id="GO:0009252">
    <property type="term" value="P:peptidoglycan biosynthetic process"/>
    <property type="evidence" value="ECO:0007669"/>
    <property type="project" value="UniProtKB-UniRule"/>
</dbReference>
<keyword evidence="1 7" id="KW-1003">Cell membrane</keyword>
<dbReference type="STRING" id="1305675.BFG57_05235"/>
<dbReference type="Proteomes" id="UP000095209">
    <property type="component" value="Unassembled WGS sequence"/>
</dbReference>
<name>A0A1E5LBZ7_9BACI</name>
<dbReference type="Gene3D" id="3.30.160.60">
    <property type="entry name" value="Classic Zinc Finger"/>
    <property type="match status" value="1"/>
</dbReference>
<dbReference type="RefSeq" id="WP_069718528.1">
    <property type="nucleotide sequence ID" value="NZ_MJEH01000061.1"/>
</dbReference>
<dbReference type="Pfam" id="PF02618">
    <property type="entry name" value="YceG"/>
    <property type="match status" value="1"/>
</dbReference>
<evidence type="ECO:0000313" key="9">
    <source>
        <dbReference type="Proteomes" id="UP000095209"/>
    </source>
</evidence>
<gene>
    <name evidence="7" type="primary">mltG</name>
    <name evidence="8" type="ORF">BFG57_05235</name>
</gene>
<evidence type="ECO:0000256" key="2">
    <source>
        <dbReference type="ARBA" id="ARBA00022692"/>
    </source>
</evidence>
<evidence type="ECO:0000256" key="5">
    <source>
        <dbReference type="ARBA" id="ARBA00023239"/>
    </source>
</evidence>
<reference evidence="8 9" key="1">
    <citation type="submission" date="2016-08" db="EMBL/GenBank/DDBJ databases">
        <title>Genome of Bacillus solimangrovi GH2-4.</title>
        <authorList>
            <person name="Lim S."/>
            <person name="Kim B.-C."/>
        </authorList>
    </citation>
    <scope>NUCLEOTIDE SEQUENCE [LARGE SCALE GENOMIC DNA]</scope>
    <source>
        <strain evidence="8 9">GH2-4</strain>
    </source>
</reference>
<dbReference type="PANTHER" id="PTHR30518:SF2">
    <property type="entry name" value="ENDOLYTIC MUREIN TRANSGLYCOSYLASE"/>
    <property type="match status" value="1"/>
</dbReference>
<evidence type="ECO:0000256" key="1">
    <source>
        <dbReference type="ARBA" id="ARBA00022475"/>
    </source>
</evidence>
<organism evidence="8 9">
    <name type="scientific">Bacillus solimangrovi</name>
    <dbReference type="NCBI Taxonomy" id="1305675"/>
    <lineage>
        <taxon>Bacteria</taxon>
        <taxon>Bacillati</taxon>
        <taxon>Bacillota</taxon>
        <taxon>Bacilli</taxon>
        <taxon>Bacillales</taxon>
        <taxon>Bacillaceae</taxon>
        <taxon>Bacillus</taxon>
    </lineage>
</organism>
<dbReference type="GO" id="GO:0005886">
    <property type="term" value="C:plasma membrane"/>
    <property type="evidence" value="ECO:0007669"/>
    <property type="project" value="UniProtKB-SubCell"/>
</dbReference>
<dbReference type="CDD" id="cd08010">
    <property type="entry name" value="MltG_like"/>
    <property type="match status" value="1"/>
</dbReference>
<evidence type="ECO:0000256" key="3">
    <source>
        <dbReference type="ARBA" id="ARBA00022989"/>
    </source>
</evidence>
<keyword evidence="9" id="KW-1185">Reference proteome</keyword>
<keyword evidence="3 7" id="KW-1133">Transmembrane helix</keyword>
<proteinExistence type="inferred from homology"/>
<feature type="site" description="Important for catalytic activity" evidence="7">
    <location>
        <position position="261"/>
    </location>
</feature>
<dbReference type="GO" id="GO:0071555">
    <property type="term" value="P:cell wall organization"/>
    <property type="evidence" value="ECO:0007669"/>
    <property type="project" value="UniProtKB-KW"/>
</dbReference>
<evidence type="ECO:0000256" key="4">
    <source>
        <dbReference type="ARBA" id="ARBA00023136"/>
    </source>
</evidence>
<comment type="subcellular location">
    <subcellularLocation>
        <location evidence="7">Cell membrane</location>
        <topology evidence="7">Single-pass membrane protein</topology>
    </subcellularLocation>
</comment>
<dbReference type="InterPro" id="IPR003770">
    <property type="entry name" value="MLTG-like"/>
</dbReference>
<feature type="transmembrane region" description="Helical" evidence="7">
    <location>
        <begin position="29"/>
        <end position="52"/>
    </location>
</feature>
<comment type="similarity">
    <text evidence="7">Belongs to the transglycosylase MltG family.</text>
</comment>
<comment type="catalytic activity">
    <reaction evidence="7">
        <text>a peptidoglycan chain = a peptidoglycan chain with N-acetyl-1,6-anhydromuramyl-[peptide] at the reducing end + a peptidoglycan chain with N-acetylglucosamine at the non-reducing end.</text>
        <dbReference type="EC" id="4.2.2.29"/>
    </reaction>
</comment>
<dbReference type="EC" id="4.2.2.29" evidence="7"/>
<evidence type="ECO:0000313" key="8">
    <source>
        <dbReference type="EMBL" id="OEH91519.1"/>
    </source>
</evidence>
<comment type="function">
    <text evidence="7">Functions as a peptidoglycan terminase that cleaves nascent peptidoglycan strands endolytically to terminate their elongation.</text>
</comment>
<evidence type="ECO:0000256" key="6">
    <source>
        <dbReference type="ARBA" id="ARBA00023316"/>
    </source>
</evidence>
<dbReference type="Gene3D" id="3.30.1490.480">
    <property type="entry name" value="Endolytic murein transglycosylase"/>
    <property type="match status" value="1"/>
</dbReference>
<comment type="caution">
    <text evidence="8">The sequence shown here is derived from an EMBL/GenBank/DDBJ whole genome shotgun (WGS) entry which is preliminary data.</text>
</comment>
<protein>
    <recommendedName>
        <fullName evidence="7">Endolytic murein transglycosylase</fullName>
        <ecNumber evidence="7">4.2.2.29</ecNumber>
    </recommendedName>
    <alternativeName>
        <fullName evidence="7">Peptidoglycan lytic transglycosylase</fullName>
    </alternativeName>
    <alternativeName>
        <fullName evidence="7">Peptidoglycan polymerization terminase</fullName>
    </alternativeName>
</protein>
<keyword evidence="2 7" id="KW-0812">Transmembrane</keyword>
<dbReference type="HAMAP" id="MF_02065">
    <property type="entry name" value="MltG"/>
    <property type="match status" value="1"/>
</dbReference>
<evidence type="ECO:0000256" key="7">
    <source>
        <dbReference type="HAMAP-Rule" id="MF_02065"/>
    </source>
</evidence>
<accession>A0A1E5LBZ7</accession>
<keyword evidence="6 7" id="KW-0961">Cell wall biogenesis/degradation</keyword>
<dbReference type="OrthoDB" id="9814591at2"/>
<dbReference type="EMBL" id="MJEH01000061">
    <property type="protein sequence ID" value="OEH91519.1"/>
    <property type="molecule type" value="Genomic_DNA"/>
</dbReference>
<dbReference type="GO" id="GO:0008932">
    <property type="term" value="F:lytic endotransglycosylase activity"/>
    <property type="evidence" value="ECO:0007669"/>
    <property type="project" value="UniProtKB-UniRule"/>
</dbReference>
<dbReference type="PANTHER" id="PTHR30518">
    <property type="entry name" value="ENDOLYTIC MUREIN TRANSGLYCOSYLASE"/>
    <property type="match status" value="1"/>
</dbReference>
<keyword evidence="4 7" id="KW-0472">Membrane</keyword>